<dbReference type="InterPro" id="IPR051598">
    <property type="entry name" value="TSUP/Inactive_protease-like"/>
</dbReference>
<sequence length="247" mass="25326">MMIVVLLVCLLVGFLVGLAGVGGILVPPVLILMSGLEPHTAMGTALASFIGTGFVGTWLYHRSGHYRFREAVPFALGSLVCAAPGALVNARIDAGPLVMILAVIIIFAGACTLRPPRAGRAGSPFWLGWKGRAVIGGATGFMAGLTGAGGPVASIPWMVLVGYSPIHAVALSMPYQIATSFSGSVGNMLGGHVDWLLLPALCAVQVAGLLGGIAMARRVSAPFLRTVIGALCIGLGAFLFLRQTGCF</sequence>
<dbReference type="KEGG" id="dpg:DESPIGER_2270"/>
<dbReference type="InterPro" id="IPR002781">
    <property type="entry name" value="TM_pro_TauE-like"/>
</dbReference>
<dbReference type="PANTHER" id="PTHR43701:SF2">
    <property type="entry name" value="MEMBRANE TRANSPORTER PROTEIN YJNA-RELATED"/>
    <property type="match status" value="1"/>
</dbReference>
<comment type="similarity">
    <text evidence="5">Belongs to the 4-toluene sulfonate uptake permease (TSUP) (TC 2.A.102) family.</text>
</comment>
<accession>A0A1K1LH95</accession>
<dbReference type="AlphaFoldDB" id="A0A1K1LH95"/>
<comment type="subcellular location">
    <subcellularLocation>
        <location evidence="5">Cell membrane</location>
        <topology evidence="5">Multi-pass membrane protein</topology>
    </subcellularLocation>
    <subcellularLocation>
        <location evidence="1">Membrane</location>
        <topology evidence="1">Multi-pass membrane protein</topology>
    </subcellularLocation>
</comment>
<evidence type="ECO:0000313" key="6">
    <source>
        <dbReference type="EMBL" id="SFV74092.1"/>
    </source>
</evidence>
<evidence type="ECO:0000256" key="5">
    <source>
        <dbReference type="RuleBase" id="RU363041"/>
    </source>
</evidence>
<dbReference type="GO" id="GO:0005886">
    <property type="term" value="C:plasma membrane"/>
    <property type="evidence" value="ECO:0007669"/>
    <property type="project" value="UniProtKB-SubCell"/>
</dbReference>
<feature type="transmembrane region" description="Helical" evidence="5">
    <location>
        <begin position="39"/>
        <end position="59"/>
    </location>
</feature>
<keyword evidence="2 5" id="KW-0812">Transmembrane</keyword>
<name>A0A1K1LH95_9BACT</name>
<feature type="transmembrane region" description="Helical" evidence="5">
    <location>
        <begin position="94"/>
        <end position="113"/>
    </location>
</feature>
<organism evidence="6 7">
    <name type="scientific">Desulfovibrio piger</name>
    <dbReference type="NCBI Taxonomy" id="901"/>
    <lineage>
        <taxon>Bacteria</taxon>
        <taxon>Pseudomonadati</taxon>
        <taxon>Thermodesulfobacteriota</taxon>
        <taxon>Desulfovibrionia</taxon>
        <taxon>Desulfovibrionales</taxon>
        <taxon>Desulfovibrionaceae</taxon>
        <taxon>Desulfovibrio</taxon>
    </lineage>
</organism>
<gene>
    <name evidence="6" type="ORF">DESPIGER_2270</name>
</gene>
<feature type="transmembrane region" description="Helical" evidence="5">
    <location>
        <begin position="195"/>
        <end position="216"/>
    </location>
</feature>
<keyword evidence="5" id="KW-1003">Cell membrane</keyword>
<dbReference type="PANTHER" id="PTHR43701">
    <property type="entry name" value="MEMBRANE TRANSPORTER PROTEIN MJ0441-RELATED"/>
    <property type="match status" value="1"/>
</dbReference>
<evidence type="ECO:0000313" key="7">
    <source>
        <dbReference type="Proteomes" id="UP000186323"/>
    </source>
</evidence>
<dbReference type="Proteomes" id="UP000186323">
    <property type="component" value="Chromosome I"/>
</dbReference>
<keyword evidence="7" id="KW-1185">Reference proteome</keyword>
<reference evidence="7" key="1">
    <citation type="submission" date="2016-10" db="EMBL/GenBank/DDBJ databases">
        <authorList>
            <person name="Wegmann U."/>
        </authorList>
    </citation>
    <scope>NUCLEOTIDE SEQUENCE [LARGE SCALE GENOMIC DNA]</scope>
</reference>
<keyword evidence="4 5" id="KW-0472">Membrane</keyword>
<evidence type="ECO:0000256" key="3">
    <source>
        <dbReference type="ARBA" id="ARBA00022989"/>
    </source>
</evidence>
<feature type="transmembrane region" description="Helical" evidence="5">
    <location>
        <begin position="223"/>
        <end position="241"/>
    </location>
</feature>
<dbReference type="RefSeq" id="WP_072336709.1">
    <property type="nucleotide sequence ID" value="NZ_CALJDE010000057.1"/>
</dbReference>
<feature type="transmembrane region" description="Helical" evidence="5">
    <location>
        <begin position="71"/>
        <end position="88"/>
    </location>
</feature>
<evidence type="ECO:0000256" key="4">
    <source>
        <dbReference type="ARBA" id="ARBA00023136"/>
    </source>
</evidence>
<evidence type="ECO:0000256" key="2">
    <source>
        <dbReference type="ARBA" id="ARBA00022692"/>
    </source>
</evidence>
<keyword evidence="3 5" id="KW-1133">Transmembrane helix</keyword>
<protein>
    <recommendedName>
        <fullName evidence="5">Probable membrane transporter protein</fullName>
    </recommendedName>
</protein>
<proteinExistence type="inferred from homology"/>
<evidence type="ECO:0000256" key="1">
    <source>
        <dbReference type="ARBA" id="ARBA00004141"/>
    </source>
</evidence>
<dbReference type="EMBL" id="LT630450">
    <property type="protein sequence ID" value="SFV74092.1"/>
    <property type="molecule type" value="Genomic_DNA"/>
</dbReference>
<feature type="transmembrane region" description="Helical" evidence="5">
    <location>
        <begin position="134"/>
        <end position="159"/>
    </location>
</feature>
<dbReference type="Pfam" id="PF01925">
    <property type="entry name" value="TauE"/>
    <property type="match status" value="1"/>
</dbReference>